<dbReference type="EMBL" id="EF057797">
    <property type="protein sequence ID" value="ABM73386.1"/>
    <property type="molecule type" value="Genomic_DNA"/>
</dbReference>
<evidence type="ECO:0000313" key="2">
    <source>
        <dbReference type="Proteomes" id="UP000008090"/>
    </source>
</evidence>
<accession>A2I2X2</accession>
<dbReference type="KEGG" id="vg:5076243"/>
<keyword evidence="2" id="KW-1185">Reference proteome</keyword>
<proteinExistence type="predicted"/>
<protein>
    <submittedName>
        <fullName evidence="1">Uncharacterized protein</fullName>
    </submittedName>
</protein>
<evidence type="ECO:0000313" key="1">
    <source>
        <dbReference type="EMBL" id="ABM73386.1"/>
    </source>
</evidence>
<dbReference type="RefSeq" id="YP_001039823.1">
    <property type="nucleotide sequence ID" value="NC_009016.1"/>
</dbReference>
<organism evidence="1 2">
    <name type="scientific">Vibrio phage VP882</name>
    <dbReference type="NCBI Taxonomy" id="2913982"/>
    <lineage>
        <taxon>Viruses</taxon>
        <taxon>Duplodnaviria</taxon>
        <taxon>Heunggongvirae</taxon>
        <taxon>Uroviricota</taxon>
        <taxon>Caudoviricetes</taxon>
        <taxon>Hapunavirus</taxon>
        <taxon>Hapunavirus VP882</taxon>
    </lineage>
</organism>
<reference evidence="1 2" key="1">
    <citation type="journal article" date="2009" name="Appl. Environ. Microbiol.">
        <title>Characterization of a new plasmid-like prophage in a pandemic Vibrio parahaemolyticus O3:K6 strain.</title>
        <authorList>
            <person name="Lan S.F."/>
            <person name="Huang C.H."/>
            <person name="Chang C.H."/>
            <person name="Liao W.C."/>
            <person name="Lin I.H."/>
            <person name="Jian W.N."/>
            <person name="Wu Y.G."/>
            <person name="Chen S.Y."/>
            <person name="Wong H.C."/>
        </authorList>
    </citation>
    <scope>NUCLEOTIDE SEQUENCE [LARGE SCALE GENOMIC DNA]</scope>
</reference>
<sequence>MASYRSDGCLSVTIDNCPRFLLEQLFKTLENPTLPPLNHLHGWLVDIFVDQVNREALFTAALEHQGIIAFHGADKRAVVLVAVYLHTLLRHLRRAEPVDPYRIQTHPEPHLTLLALRVHAKAFFQRLLLDAKLLAKLTNGMRPEPLAGLGHRPLGCKLQLLSSSGHHGRYIFRLSRDVNFHLEAMSHAAALVA</sequence>
<dbReference type="Proteomes" id="UP000008090">
    <property type="component" value="Segment"/>
</dbReference>
<dbReference type="GeneID" id="5076243"/>
<name>A2I2X2_9CAUD</name>